<name>A0AAU9RAV5_THLAR</name>
<feature type="non-terminal residue" evidence="2">
    <location>
        <position position="136"/>
    </location>
</feature>
<organism evidence="2 3">
    <name type="scientific">Thlaspi arvense</name>
    <name type="common">Field penny-cress</name>
    <dbReference type="NCBI Taxonomy" id="13288"/>
    <lineage>
        <taxon>Eukaryota</taxon>
        <taxon>Viridiplantae</taxon>
        <taxon>Streptophyta</taxon>
        <taxon>Embryophyta</taxon>
        <taxon>Tracheophyta</taxon>
        <taxon>Spermatophyta</taxon>
        <taxon>Magnoliopsida</taxon>
        <taxon>eudicotyledons</taxon>
        <taxon>Gunneridae</taxon>
        <taxon>Pentapetalae</taxon>
        <taxon>rosids</taxon>
        <taxon>malvids</taxon>
        <taxon>Brassicales</taxon>
        <taxon>Brassicaceae</taxon>
        <taxon>Thlaspideae</taxon>
        <taxon>Thlaspi</taxon>
    </lineage>
</organism>
<sequence>FICRYMQAEPLPQFVNMSRLHVNLSASDLKWFPNFLESFPNLKSLIVCSDDYRNPTEISFPSVPECMLSSLEFVDFKGLFQGCAAEMNLVRYFLINSVVLEKLTLCLDSSSTKDDILKNFSKSKEVLPNVKSFFSD</sequence>
<dbReference type="SUPFAM" id="SSF52047">
    <property type="entry name" value="RNI-like"/>
    <property type="match status" value="1"/>
</dbReference>
<evidence type="ECO:0000313" key="3">
    <source>
        <dbReference type="Proteomes" id="UP000836841"/>
    </source>
</evidence>
<dbReference type="InterPro" id="IPR050232">
    <property type="entry name" value="FBL13/AtMIF1-like"/>
</dbReference>
<feature type="domain" description="FBD" evidence="1">
    <location>
        <begin position="65"/>
        <end position="135"/>
    </location>
</feature>
<evidence type="ECO:0000313" key="2">
    <source>
        <dbReference type="EMBL" id="CAH2035442.1"/>
    </source>
</evidence>
<accession>A0AAU9RAV5</accession>
<dbReference type="Proteomes" id="UP000836841">
    <property type="component" value="Chromosome 1"/>
</dbReference>
<dbReference type="Pfam" id="PF08387">
    <property type="entry name" value="FBD"/>
    <property type="match status" value="1"/>
</dbReference>
<reference evidence="2 3" key="1">
    <citation type="submission" date="2022-03" db="EMBL/GenBank/DDBJ databases">
        <authorList>
            <person name="Nunn A."/>
            <person name="Chopra R."/>
            <person name="Nunn A."/>
            <person name="Contreras Garrido A."/>
        </authorList>
    </citation>
    <scope>NUCLEOTIDE SEQUENCE [LARGE SCALE GENOMIC DNA]</scope>
</reference>
<dbReference type="PANTHER" id="PTHR31900:SF25">
    <property type="entry name" value="FBD DOMAIN-CONTAINING PROTEIN"/>
    <property type="match status" value="1"/>
</dbReference>
<keyword evidence="3" id="KW-1185">Reference proteome</keyword>
<dbReference type="AlphaFoldDB" id="A0AAU9RAV5"/>
<evidence type="ECO:0000259" key="1">
    <source>
        <dbReference type="SMART" id="SM00579"/>
    </source>
</evidence>
<proteinExistence type="predicted"/>
<protein>
    <recommendedName>
        <fullName evidence="1">FBD domain-containing protein</fullName>
    </recommendedName>
</protein>
<gene>
    <name evidence="2" type="ORF">TAV2_LOCUS945</name>
</gene>
<dbReference type="SMART" id="SM00579">
    <property type="entry name" value="FBD"/>
    <property type="match status" value="1"/>
</dbReference>
<dbReference type="InterPro" id="IPR006566">
    <property type="entry name" value="FBD"/>
</dbReference>
<dbReference type="EMBL" id="OU466857">
    <property type="protein sequence ID" value="CAH2035442.1"/>
    <property type="molecule type" value="Genomic_DNA"/>
</dbReference>
<dbReference type="PANTHER" id="PTHR31900">
    <property type="entry name" value="F-BOX/RNI SUPERFAMILY PROTEIN-RELATED"/>
    <property type="match status" value="1"/>
</dbReference>
<feature type="non-terminal residue" evidence="2">
    <location>
        <position position="1"/>
    </location>
</feature>